<evidence type="ECO:0000256" key="3">
    <source>
        <dbReference type="SAM" id="MobiDB-lite"/>
    </source>
</evidence>
<dbReference type="PRINTS" id="PR00455">
    <property type="entry name" value="HTHTETR"/>
</dbReference>
<organism evidence="5 6">
    <name type="scientific">Sinosporangium album</name>
    <dbReference type="NCBI Taxonomy" id="504805"/>
    <lineage>
        <taxon>Bacteria</taxon>
        <taxon>Bacillati</taxon>
        <taxon>Actinomycetota</taxon>
        <taxon>Actinomycetes</taxon>
        <taxon>Streptosporangiales</taxon>
        <taxon>Streptosporangiaceae</taxon>
        <taxon>Sinosporangium</taxon>
    </lineage>
</organism>
<keyword evidence="6" id="KW-1185">Reference proteome</keyword>
<dbReference type="PANTHER" id="PTHR30055:SF237">
    <property type="entry name" value="TRANSCRIPTIONAL REPRESSOR MCE3R"/>
    <property type="match status" value="1"/>
</dbReference>
<dbReference type="Pfam" id="PF17932">
    <property type="entry name" value="TetR_C_24"/>
    <property type="match status" value="1"/>
</dbReference>
<dbReference type="AlphaFoldDB" id="A0A1G7YVR6"/>
<dbReference type="PROSITE" id="PS50977">
    <property type="entry name" value="HTH_TETR_2"/>
    <property type="match status" value="1"/>
</dbReference>
<dbReference type="SUPFAM" id="SSF48498">
    <property type="entry name" value="Tetracyclin repressor-like, C-terminal domain"/>
    <property type="match status" value="1"/>
</dbReference>
<evidence type="ECO:0000313" key="5">
    <source>
        <dbReference type="EMBL" id="SDH00319.1"/>
    </source>
</evidence>
<dbReference type="InterPro" id="IPR001647">
    <property type="entry name" value="HTH_TetR"/>
</dbReference>
<feature type="domain" description="HTH tetR-type" evidence="4">
    <location>
        <begin position="29"/>
        <end position="89"/>
    </location>
</feature>
<dbReference type="Gene3D" id="1.10.10.60">
    <property type="entry name" value="Homeodomain-like"/>
    <property type="match status" value="1"/>
</dbReference>
<reference evidence="5 6" key="1">
    <citation type="submission" date="2016-10" db="EMBL/GenBank/DDBJ databases">
        <authorList>
            <person name="de Groot N.N."/>
        </authorList>
    </citation>
    <scope>NUCLEOTIDE SEQUENCE [LARGE SCALE GENOMIC DNA]</scope>
    <source>
        <strain evidence="5 6">CPCC 201354</strain>
    </source>
</reference>
<dbReference type="PANTHER" id="PTHR30055">
    <property type="entry name" value="HTH-TYPE TRANSCRIPTIONAL REGULATOR RUTR"/>
    <property type="match status" value="1"/>
</dbReference>
<dbReference type="SUPFAM" id="SSF46689">
    <property type="entry name" value="Homeodomain-like"/>
    <property type="match status" value="1"/>
</dbReference>
<dbReference type="Pfam" id="PF00440">
    <property type="entry name" value="TetR_N"/>
    <property type="match status" value="1"/>
</dbReference>
<sequence>MATTNQNGGNRRPRGGRIRAGSSRRAQSEQTELHLLRTATWLFSERGFHGTGIRDIADAAGVAVSAMYYYASSKDELLEAVMRRTLDVLVSSGEETLRDVADPAERLAAVIASHVAFHARNPRAAKVADHEFHALTGQVRQDILQQRDAYETVWSSILSAGVHDGTFKDRGTVARLALLQMTTGVAHWYRPHGELKIPQLCERFAEMGLALMGASREGRALEACDVNLPDTQLLLRRAELTIEPREKPTGL</sequence>
<dbReference type="EMBL" id="FNCN01000010">
    <property type="protein sequence ID" value="SDH00319.1"/>
    <property type="molecule type" value="Genomic_DNA"/>
</dbReference>
<dbReference type="OrthoDB" id="1669699at2"/>
<dbReference type="InterPro" id="IPR036271">
    <property type="entry name" value="Tet_transcr_reg_TetR-rel_C_sf"/>
</dbReference>
<dbReference type="InterPro" id="IPR009057">
    <property type="entry name" value="Homeodomain-like_sf"/>
</dbReference>
<gene>
    <name evidence="5" type="ORF">SAMN05421505_11075</name>
</gene>
<evidence type="ECO:0000259" key="4">
    <source>
        <dbReference type="PROSITE" id="PS50977"/>
    </source>
</evidence>
<dbReference type="GO" id="GO:0003700">
    <property type="term" value="F:DNA-binding transcription factor activity"/>
    <property type="evidence" value="ECO:0007669"/>
    <property type="project" value="TreeGrafter"/>
</dbReference>
<dbReference type="InterPro" id="IPR041490">
    <property type="entry name" value="KstR2_TetR_C"/>
</dbReference>
<dbReference type="InterPro" id="IPR050109">
    <property type="entry name" value="HTH-type_TetR-like_transc_reg"/>
</dbReference>
<protein>
    <submittedName>
        <fullName evidence="5">DNA-binding transcriptional regulator, AcrR family</fullName>
    </submittedName>
</protein>
<evidence type="ECO:0000256" key="2">
    <source>
        <dbReference type="PROSITE-ProRule" id="PRU00335"/>
    </source>
</evidence>
<keyword evidence="1 2" id="KW-0238">DNA-binding</keyword>
<feature type="DNA-binding region" description="H-T-H motif" evidence="2">
    <location>
        <begin position="52"/>
        <end position="71"/>
    </location>
</feature>
<name>A0A1G7YVR6_9ACTN</name>
<dbReference type="RefSeq" id="WP_093170629.1">
    <property type="nucleotide sequence ID" value="NZ_FNCN01000010.1"/>
</dbReference>
<proteinExistence type="predicted"/>
<evidence type="ECO:0000256" key="1">
    <source>
        <dbReference type="ARBA" id="ARBA00023125"/>
    </source>
</evidence>
<dbReference type="STRING" id="504805.SAMN05421505_11075"/>
<evidence type="ECO:0000313" key="6">
    <source>
        <dbReference type="Proteomes" id="UP000198923"/>
    </source>
</evidence>
<dbReference type="Proteomes" id="UP000198923">
    <property type="component" value="Unassembled WGS sequence"/>
</dbReference>
<dbReference type="Gene3D" id="1.10.357.10">
    <property type="entry name" value="Tetracycline Repressor, domain 2"/>
    <property type="match status" value="1"/>
</dbReference>
<accession>A0A1G7YVR6</accession>
<feature type="region of interest" description="Disordered" evidence="3">
    <location>
        <begin position="1"/>
        <end position="29"/>
    </location>
</feature>
<dbReference type="GO" id="GO:0000976">
    <property type="term" value="F:transcription cis-regulatory region binding"/>
    <property type="evidence" value="ECO:0007669"/>
    <property type="project" value="TreeGrafter"/>
</dbReference>